<keyword evidence="3 5" id="KW-1133">Transmembrane helix</keyword>
<feature type="transmembrane region" description="Helical" evidence="5">
    <location>
        <begin position="171"/>
        <end position="189"/>
    </location>
</feature>
<accession>A0ABT6Y7R3</accession>
<feature type="transmembrane region" description="Helical" evidence="5">
    <location>
        <begin position="201"/>
        <end position="221"/>
    </location>
</feature>
<sequence length="246" mass="26127">MDISQMILMLAMLATVAFLYASVGHGGASGYLAVMALLGFAPALMKSSALIMNLAVSLFSFIGFYRAGHFKIKLFWPFAVASIPMSFLGATYTLPDSIYKKILAVCILISIVRMLVKFEKSEHEVKEIPLFGALLTGAVIGLLSGMIGIGGGIILSPVMLVMGWATLKQTAAVSALFIFVNSVSGLIGAISKGTLVIQPDLIYAVMATIVGGTVGAYYGSHRFNIPTLRYMLALGLVIACLKLIFT</sequence>
<keyword evidence="5" id="KW-1003">Cell membrane</keyword>
<feature type="transmembrane region" description="Helical" evidence="5">
    <location>
        <begin position="74"/>
        <end position="92"/>
    </location>
</feature>
<dbReference type="PANTHER" id="PTHR43701:SF5">
    <property type="entry name" value="MEMBRANE TRANSPORTER PROTEIN-RELATED"/>
    <property type="match status" value="1"/>
</dbReference>
<reference evidence="6 7" key="1">
    <citation type="submission" date="2023-05" db="EMBL/GenBank/DDBJ databases">
        <title>Novel species of genus Flectobacillus isolated from stream in China.</title>
        <authorList>
            <person name="Lu H."/>
        </authorList>
    </citation>
    <scope>NUCLEOTIDE SEQUENCE [LARGE SCALE GENOMIC DNA]</scope>
    <source>
        <strain evidence="6 7">KCTC 42575</strain>
    </source>
</reference>
<keyword evidence="2 5" id="KW-0812">Transmembrane</keyword>
<keyword evidence="7" id="KW-1185">Reference proteome</keyword>
<evidence type="ECO:0000313" key="6">
    <source>
        <dbReference type="EMBL" id="MDI9859153.1"/>
    </source>
</evidence>
<proteinExistence type="inferred from homology"/>
<dbReference type="PANTHER" id="PTHR43701">
    <property type="entry name" value="MEMBRANE TRANSPORTER PROTEIN MJ0441-RELATED"/>
    <property type="match status" value="1"/>
</dbReference>
<dbReference type="RefSeq" id="WP_283344163.1">
    <property type="nucleotide sequence ID" value="NZ_JASHIF010000007.1"/>
</dbReference>
<evidence type="ECO:0000256" key="3">
    <source>
        <dbReference type="ARBA" id="ARBA00022989"/>
    </source>
</evidence>
<evidence type="ECO:0000313" key="7">
    <source>
        <dbReference type="Proteomes" id="UP001236507"/>
    </source>
</evidence>
<feature type="transmembrane region" description="Helical" evidence="5">
    <location>
        <begin position="128"/>
        <end position="159"/>
    </location>
</feature>
<keyword evidence="4 5" id="KW-0472">Membrane</keyword>
<protein>
    <recommendedName>
        <fullName evidence="5">Probable membrane transporter protein</fullName>
    </recommendedName>
</protein>
<evidence type="ECO:0000256" key="5">
    <source>
        <dbReference type="RuleBase" id="RU363041"/>
    </source>
</evidence>
<name>A0ABT6Y7R3_9BACT</name>
<dbReference type="InterPro" id="IPR051598">
    <property type="entry name" value="TSUP/Inactive_protease-like"/>
</dbReference>
<comment type="similarity">
    <text evidence="5">Belongs to the 4-toluene sulfonate uptake permease (TSUP) (TC 2.A.102) family.</text>
</comment>
<comment type="caution">
    <text evidence="6">The sequence shown here is derived from an EMBL/GenBank/DDBJ whole genome shotgun (WGS) entry which is preliminary data.</text>
</comment>
<evidence type="ECO:0000256" key="1">
    <source>
        <dbReference type="ARBA" id="ARBA00004141"/>
    </source>
</evidence>
<dbReference type="Proteomes" id="UP001236507">
    <property type="component" value="Unassembled WGS sequence"/>
</dbReference>
<feature type="transmembrane region" description="Helical" evidence="5">
    <location>
        <begin position="227"/>
        <end position="245"/>
    </location>
</feature>
<feature type="transmembrane region" description="Helical" evidence="5">
    <location>
        <begin position="98"/>
        <end position="116"/>
    </location>
</feature>
<dbReference type="InterPro" id="IPR002781">
    <property type="entry name" value="TM_pro_TauE-like"/>
</dbReference>
<dbReference type="Pfam" id="PF01925">
    <property type="entry name" value="TauE"/>
    <property type="match status" value="1"/>
</dbReference>
<comment type="subcellular location">
    <subcellularLocation>
        <location evidence="5">Cell membrane</location>
        <topology evidence="5">Multi-pass membrane protein</topology>
    </subcellularLocation>
    <subcellularLocation>
        <location evidence="1">Membrane</location>
        <topology evidence="1">Multi-pass membrane protein</topology>
    </subcellularLocation>
</comment>
<evidence type="ECO:0000256" key="4">
    <source>
        <dbReference type="ARBA" id="ARBA00023136"/>
    </source>
</evidence>
<evidence type="ECO:0000256" key="2">
    <source>
        <dbReference type="ARBA" id="ARBA00022692"/>
    </source>
</evidence>
<organism evidence="6 7">
    <name type="scientific">Flectobacillus roseus</name>
    <dbReference type="NCBI Taxonomy" id="502259"/>
    <lineage>
        <taxon>Bacteria</taxon>
        <taxon>Pseudomonadati</taxon>
        <taxon>Bacteroidota</taxon>
        <taxon>Cytophagia</taxon>
        <taxon>Cytophagales</taxon>
        <taxon>Flectobacillaceae</taxon>
        <taxon>Flectobacillus</taxon>
    </lineage>
</organism>
<gene>
    <name evidence="6" type="ORF">QM524_08040</name>
</gene>
<feature type="transmembrane region" description="Helical" evidence="5">
    <location>
        <begin position="50"/>
        <end position="67"/>
    </location>
</feature>
<dbReference type="EMBL" id="JASHIF010000007">
    <property type="protein sequence ID" value="MDI9859153.1"/>
    <property type="molecule type" value="Genomic_DNA"/>
</dbReference>